<keyword evidence="4" id="KW-1185">Reference proteome</keyword>
<feature type="compositionally biased region" description="Low complexity" evidence="1">
    <location>
        <begin position="86"/>
        <end position="95"/>
    </location>
</feature>
<feature type="compositionally biased region" description="Polar residues" evidence="1">
    <location>
        <begin position="319"/>
        <end position="329"/>
    </location>
</feature>
<dbReference type="Gene3D" id="2.60.200.20">
    <property type="match status" value="1"/>
</dbReference>
<feature type="compositionally biased region" description="Polar residues" evidence="1">
    <location>
        <begin position="601"/>
        <end position="612"/>
    </location>
</feature>
<feature type="region of interest" description="Disordered" evidence="1">
    <location>
        <begin position="1"/>
        <end position="104"/>
    </location>
</feature>
<dbReference type="AlphaFoldDB" id="A0AAF0E2U4"/>
<dbReference type="Pfam" id="PF00498">
    <property type="entry name" value="FHA"/>
    <property type="match status" value="1"/>
</dbReference>
<feature type="compositionally biased region" description="Low complexity" evidence="1">
    <location>
        <begin position="231"/>
        <end position="248"/>
    </location>
</feature>
<evidence type="ECO:0000313" key="4">
    <source>
        <dbReference type="Proteomes" id="UP001214603"/>
    </source>
</evidence>
<dbReference type="SUPFAM" id="SSF49879">
    <property type="entry name" value="SMAD/FHA domain"/>
    <property type="match status" value="1"/>
</dbReference>
<organism evidence="3 4">
    <name type="scientific">Malassezia obtusa</name>
    <dbReference type="NCBI Taxonomy" id="76774"/>
    <lineage>
        <taxon>Eukaryota</taxon>
        <taxon>Fungi</taxon>
        <taxon>Dikarya</taxon>
        <taxon>Basidiomycota</taxon>
        <taxon>Ustilaginomycotina</taxon>
        <taxon>Malasseziomycetes</taxon>
        <taxon>Malasseziales</taxon>
        <taxon>Malasseziaceae</taxon>
        <taxon>Malassezia</taxon>
    </lineage>
</organism>
<protein>
    <recommendedName>
        <fullName evidence="2">FHA domain-containing protein</fullName>
    </recommendedName>
</protein>
<reference evidence="3" key="1">
    <citation type="submission" date="2023-03" db="EMBL/GenBank/DDBJ databases">
        <title>Mating type loci evolution in Malassezia.</title>
        <authorList>
            <person name="Coelho M.A."/>
        </authorList>
    </citation>
    <scope>NUCLEOTIDE SEQUENCE</scope>
    <source>
        <strain evidence="3">CBS 7876</strain>
    </source>
</reference>
<feature type="domain" description="FHA" evidence="2">
    <location>
        <begin position="137"/>
        <end position="200"/>
    </location>
</feature>
<feature type="compositionally biased region" description="Low complexity" evidence="1">
    <location>
        <begin position="353"/>
        <end position="367"/>
    </location>
</feature>
<proteinExistence type="predicted"/>
<dbReference type="InterPro" id="IPR000253">
    <property type="entry name" value="FHA_dom"/>
</dbReference>
<dbReference type="EMBL" id="CP119939">
    <property type="protein sequence ID" value="WFD04042.1"/>
    <property type="molecule type" value="Genomic_DNA"/>
</dbReference>
<dbReference type="PRINTS" id="PR01217">
    <property type="entry name" value="PRICHEXTENSN"/>
</dbReference>
<feature type="compositionally biased region" description="Basic and acidic residues" evidence="1">
    <location>
        <begin position="59"/>
        <end position="74"/>
    </location>
</feature>
<gene>
    <name evidence="3" type="ORF">MOBT1_002739</name>
</gene>
<evidence type="ECO:0000259" key="2">
    <source>
        <dbReference type="PROSITE" id="PS50006"/>
    </source>
</evidence>
<dbReference type="PROSITE" id="PS50006">
    <property type="entry name" value="FHA_DOMAIN"/>
    <property type="match status" value="1"/>
</dbReference>
<sequence length="648" mass="69716">MLGSWVQPATPVPSSDHDVPSSPSGNTKHVNYVRPGAPMATPPPSSPTRDHPFSLFAEALEHAASRQSTERAPTRIESPAKPTAPPARRTVTVPADPDVGIRSTPQGDVLQANYTHTLVVGRAKFLDREAAHASSPAFMGSQPAVNVCLPSTAKHVSRMHALIRWVPFTSPVSAAPQTMSGTFVLRIVGQNGLIVNGQRRRPGQVIRLKPGKTQLDFFGVSLRFVAPQAAATRPARAQAPARVSAVSPVKHRLPMPPSSPEPAPEPELSEPESPTRAAPRVRIAQANGPKDTPTPRDTERAAPPAPAQPAEPMPAVPETTPSESPQERQLPTPEPTAPRTSSSGADEMQASVNENPASSSPEAEASSDVPVVREPSQSEPEPRASPMPSKETPAKDESAAPKPASKESHGTEKRAKQEKRSETPRPEQAQAGLARLLVGRLAPTYDLAGLLAGAIVFHRTATISTSEAVRSVLSSNPGMLRGEAGARAGDMPTSEAAADQGLPLEHGKIVDGWEAGARWQTLARRAWHERLEQELQSAPMFGVIQRPGKDTNGKPLECWYHYDKENDPDVERAQNLGAFVKPMRNVVRSQKPIFWKKSEYSRATSGSSTNPQDDLLPYSPRNYYSSDTDDGERRKRSSTPSSKRVKLA</sequence>
<dbReference type="InterPro" id="IPR008984">
    <property type="entry name" value="SMAD_FHA_dom_sf"/>
</dbReference>
<feature type="region of interest" description="Disordered" evidence="1">
    <location>
        <begin position="599"/>
        <end position="648"/>
    </location>
</feature>
<evidence type="ECO:0000256" key="1">
    <source>
        <dbReference type="SAM" id="MobiDB-lite"/>
    </source>
</evidence>
<feature type="compositionally biased region" description="Basic and acidic residues" evidence="1">
    <location>
        <begin position="392"/>
        <end position="425"/>
    </location>
</feature>
<feature type="region of interest" description="Disordered" evidence="1">
    <location>
        <begin position="231"/>
        <end position="429"/>
    </location>
</feature>
<evidence type="ECO:0000313" key="3">
    <source>
        <dbReference type="EMBL" id="WFD04042.1"/>
    </source>
</evidence>
<dbReference type="Proteomes" id="UP001214603">
    <property type="component" value="Chromosome 6"/>
</dbReference>
<feature type="compositionally biased region" description="Pro residues" evidence="1">
    <location>
        <begin position="303"/>
        <end position="315"/>
    </location>
</feature>
<name>A0AAF0E2U4_9BASI</name>
<feature type="compositionally biased region" description="Pro residues" evidence="1">
    <location>
        <begin position="254"/>
        <end position="265"/>
    </location>
</feature>
<accession>A0AAF0E2U4</accession>